<dbReference type="CDD" id="cd09105">
    <property type="entry name" value="PLDc_vPLD1_2_like_2"/>
    <property type="match status" value="1"/>
</dbReference>
<dbReference type="EMBL" id="AWWI01000120">
    <property type="protein sequence ID" value="PIL18840.1"/>
    <property type="molecule type" value="Genomic_DNA"/>
</dbReference>
<dbReference type="PROSITE" id="PS50035">
    <property type="entry name" value="PLD"/>
    <property type="match status" value="2"/>
</dbReference>
<protein>
    <recommendedName>
        <fullName evidence="3">Phospholipase D</fullName>
    </recommendedName>
    <alternativeName>
        <fullName evidence="5">Choline phosphatase</fullName>
    </alternativeName>
</protein>
<reference evidence="7 8" key="1">
    <citation type="submission" date="2013-09" db="EMBL/GenBank/DDBJ databases">
        <title>Genome sequencing of Phaeobacter antarcticus sp. nov. SM1211.</title>
        <authorList>
            <person name="Zhang X.-Y."/>
            <person name="Liu C."/>
            <person name="Chen X.-L."/>
            <person name="Xie B.-B."/>
            <person name="Qin Q.-L."/>
            <person name="Rong J.-C."/>
            <person name="Zhang Y.-Z."/>
        </authorList>
    </citation>
    <scope>NUCLEOTIDE SEQUENCE [LARGE SCALE GENOMIC DNA]</scope>
    <source>
        <strain evidence="7 8">SM1211</strain>
    </source>
</reference>
<keyword evidence="8" id="KW-1185">Reference proteome</keyword>
<dbReference type="Proteomes" id="UP000231259">
    <property type="component" value="Unassembled WGS sequence"/>
</dbReference>
<accession>A0A2G8RBB8</accession>
<evidence type="ECO:0000313" key="8">
    <source>
        <dbReference type="Proteomes" id="UP000231259"/>
    </source>
</evidence>
<feature type="domain" description="PLD phosphodiesterase" evidence="6">
    <location>
        <begin position="154"/>
        <end position="181"/>
    </location>
</feature>
<dbReference type="RefSeq" id="WP_099912037.1">
    <property type="nucleotide sequence ID" value="NZ_AWWI01000120.1"/>
</dbReference>
<dbReference type="GO" id="GO:0030572">
    <property type="term" value="F:phosphatidyltransferase activity"/>
    <property type="evidence" value="ECO:0007669"/>
    <property type="project" value="UniProtKB-ARBA"/>
</dbReference>
<keyword evidence="4" id="KW-0964">Secreted</keyword>
<organism evidence="7 8">
    <name type="scientific">Puniceibacterium antarcticum</name>
    <dbReference type="NCBI Taxonomy" id="1206336"/>
    <lineage>
        <taxon>Bacteria</taxon>
        <taxon>Pseudomonadati</taxon>
        <taxon>Pseudomonadota</taxon>
        <taxon>Alphaproteobacteria</taxon>
        <taxon>Rhodobacterales</taxon>
        <taxon>Paracoccaceae</taxon>
        <taxon>Puniceibacterium</taxon>
    </lineage>
</organism>
<dbReference type="OrthoDB" id="8828485at2"/>
<evidence type="ECO:0000259" key="6">
    <source>
        <dbReference type="PROSITE" id="PS50035"/>
    </source>
</evidence>
<dbReference type="GO" id="GO:0005576">
    <property type="term" value="C:extracellular region"/>
    <property type="evidence" value="ECO:0007669"/>
    <property type="project" value="UniProtKB-SubCell"/>
</dbReference>
<dbReference type="SUPFAM" id="SSF56024">
    <property type="entry name" value="Phospholipase D/nuclease"/>
    <property type="match status" value="2"/>
</dbReference>
<dbReference type="GO" id="GO:0032049">
    <property type="term" value="P:cardiolipin biosynthetic process"/>
    <property type="evidence" value="ECO:0007669"/>
    <property type="project" value="UniProtKB-ARBA"/>
</dbReference>
<evidence type="ECO:0000256" key="5">
    <source>
        <dbReference type="ARBA" id="ARBA00029594"/>
    </source>
</evidence>
<evidence type="ECO:0000256" key="4">
    <source>
        <dbReference type="ARBA" id="ARBA00022525"/>
    </source>
</evidence>
<feature type="domain" description="PLD phosphodiesterase" evidence="6">
    <location>
        <begin position="381"/>
        <end position="408"/>
    </location>
</feature>
<sequence length="494" mass="54992">MTLTPLITAAEGFPALERLAAGAQEELLLSFRIFDPQTKLRAPELREQGLETWADLLAVVAGRGVRIRMVLADFDPLFTSDLHRTAWASANGFASAVPGDFQVLCAPHGQTVGWLWRTVFRPKILEKLHALQGDDPKKLTPLQKKVLTGPAVLRPVTLHQKCAVADSRICIIGGLDVNDRRYDDWDHDRPSDETWHDVAMQVEGAFAVPLRAHLIETWNAAIDCGAESPGQTAERMEVATASRSAGDLQLVRTLSAPCQGFSVFGPRARITEHEEVLIKAIDAARDSIYIETQFLRHRPIAEALARAAAREPDLNCIIILPPQPDRVLFDGDTGWDARHAEALQLRALEKIRDAFGDRVAMISPAKTAAAEKGEAEVYGAGPIYIHAKVMLIDEDFGLVGSANLNGRSLHWDTEASVLFRNADTIRDMRQRFALKWLAEESEGQDITRAEIWSRTAEANKLRAPQDRTSFALPYPFRRVRRFSRHLPILPSDMF</sequence>
<dbReference type="Gene3D" id="3.30.870.10">
    <property type="entry name" value="Endonuclease Chain A"/>
    <property type="match status" value="2"/>
</dbReference>
<dbReference type="SMART" id="SM00155">
    <property type="entry name" value="PLDc"/>
    <property type="match status" value="2"/>
</dbReference>
<evidence type="ECO:0000256" key="3">
    <source>
        <dbReference type="ARBA" id="ARBA00018392"/>
    </source>
</evidence>
<comment type="caution">
    <text evidence="7">The sequence shown here is derived from an EMBL/GenBank/DDBJ whole genome shotgun (WGS) entry which is preliminary data.</text>
</comment>
<proteinExistence type="predicted"/>
<dbReference type="Pfam" id="PF13091">
    <property type="entry name" value="PLDc_2"/>
    <property type="match status" value="1"/>
</dbReference>
<comment type="subcellular location">
    <subcellularLocation>
        <location evidence="2">Secreted</location>
    </subcellularLocation>
</comment>
<name>A0A2G8RBB8_9RHOB</name>
<dbReference type="InterPro" id="IPR001736">
    <property type="entry name" value="PLipase_D/transphosphatidylase"/>
</dbReference>
<evidence type="ECO:0000256" key="1">
    <source>
        <dbReference type="ARBA" id="ARBA00003145"/>
    </source>
</evidence>
<evidence type="ECO:0000313" key="7">
    <source>
        <dbReference type="EMBL" id="PIL18840.1"/>
    </source>
</evidence>
<gene>
    <name evidence="7" type="ORF">P775_17510</name>
</gene>
<dbReference type="PANTHER" id="PTHR21248:SF22">
    <property type="entry name" value="PHOSPHOLIPASE D"/>
    <property type="match status" value="1"/>
</dbReference>
<dbReference type="AlphaFoldDB" id="A0A2G8RBB8"/>
<comment type="function">
    <text evidence="1">Could be a virulence factor.</text>
</comment>
<dbReference type="PANTHER" id="PTHR21248">
    <property type="entry name" value="CARDIOLIPIN SYNTHASE"/>
    <property type="match status" value="1"/>
</dbReference>
<evidence type="ECO:0000256" key="2">
    <source>
        <dbReference type="ARBA" id="ARBA00004613"/>
    </source>
</evidence>
<dbReference type="InterPro" id="IPR025202">
    <property type="entry name" value="PLD-like_dom"/>
</dbReference>